<comment type="caution">
    <text evidence="1">The sequence shown here is derived from an EMBL/GenBank/DDBJ whole genome shotgun (WGS) entry which is preliminary data.</text>
</comment>
<dbReference type="Proteomes" id="UP001062846">
    <property type="component" value="Chromosome 6"/>
</dbReference>
<reference evidence="1" key="1">
    <citation type="submission" date="2022-02" db="EMBL/GenBank/DDBJ databases">
        <title>Plant Genome Project.</title>
        <authorList>
            <person name="Zhang R.-G."/>
        </authorList>
    </citation>
    <scope>NUCLEOTIDE SEQUENCE</scope>
    <source>
        <strain evidence="1">AT1</strain>
    </source>
</reference>
<organism evidence="1 2">
    <name type="scientific">Rhododendron molle</name>
    <name type="common">Chinese azalea</name>
    <name type="synonym">Azalea mollis</name>
    <dbReference type="NCBI Taxonomy" id="49168"/>
    <lineage>
        <taxon>Eukaryota</taxon>
        <taxon>Viridiplantae</taxon>
        <taxon>Streptophyta</taxon>
        <taxon>Embryophyta</taxon>
        <taxon>Tracheophyta</taxon>
        <taxon>Spermatophyta</taxon>
        <taxon>Magnoliopsida</taxon>
        <taxon>eudicotyledons</taxon>
        <taxon>Gunneridae</taxon>
        <taxon>Pentapetalae</taxon>
        <taxon>asterids</taxon>
        <taxon>Ericales</taxon>
        <taxon>Ericaceae</taxon>
        <taxon>Ericoideae</taxon>
        <taxon>Rhodoreae</taxon>
        <taxon>Rhododendron</taxon>
    </lineage>
</organism>
<keyword evidence="2" id="KW-1185">Reference proteome</keyword>
<gene>
    <name evidence="1" type="ORF">RHMOL_Rhmol06G0261400</name>
</gene>
<sequence length="285" mass="31956">MLPPLDAPLGLCGGFGWKKKTRKRNGERHFWISQTSTINLAAICTQADYNMRPLDTIYRNFMDALPVVKYCSENNKRLIHLSTCEVYGKTIGSFLPTDHRVRQLRGAENGLEFTIVRPFNWIGPRMDFIPCIDGPSEGVPKVLACFSTNLLRHEPLKLVDGGQSQRTFVYIKDAIEAVLLMITSLEREKPVFSFNLTVPKLNTVAVSPDGSLCVSGAKDGVILLWDLAEGKRLYLLDAGSIVHALCFSPNRYWLCAATEASIKIWDLESKTVVVGLRVDAKRRLR</sequence>
<evidence type="ECO:0000313" key="2">
    <source>
        <dbReference type="Proteomes" id="UP001062846"/>
    </source>
</evidence>
<accession>A0ACC0NG94</accession>
<evidence type="ECO:0000313" key="1">
    <source>
        <dbReference type="EMBL" id="KAI8552367.1"/>
    </source>
</evidence>
<name>A0ACC0NG94_RHOML</name>
<protein>
    <submittedName>
        <fullName evidence="1">Uncharacterized protein</fullName>
    </submittedName>
</protein>
<proteinExistence type="predicted"/>
<dbReference type="EMBL" id="CM046393">
    <property type="protein sequence ID" value="KAI8552367.1"/>
    <property type="molecule type" value="Genomic_DNA"/>
</dbReference>